<organism evidence="1 2">
    <name type="scientific">Puccinia striiformis f. sp. tritici</name>
    <dbReference type="NCBI Taxonomy" id="168172"/>
    <lineage>
        <taxon>Eukaryota</taxon>
        <taxon>Fungi</taxon>
        <taxon>Dikarya</taxon>
        <taxon>Basidiomycota</taxon>
        <taxon>Pucciniomycotina</taxon>
        <taxon>Pucciniomycetes</taxon>
        <taxon>Pucciniales</taxon>
        <taxon>Pucciniaceae</taxon>
        <taxon>Puccinia</taxon>
    </lineage>
</organism>
<comment type="caution">
    <text evidence="1">The sequence shown here is derived from an EMBL/GenBank/DDBJ whole genome shotgun (WGS) entry which is preliminary data.</text>
</comment>
<sequence>MKKQPSYSEASIIPNSFGPYIGTHNQVGFRGHFSPLKWSIITTSMNDQTELALICGSTQRRIKCERLNDPSVDISCDKRLNTR</sequence>
<dbReference type="Proteomes" id="UP001060170">
    <property type="component" value="Chromosome 6"/>
</dbReference>
<protein>
    <submittedName>
        <fullName evidence="1">Uncharacterized protein</fullName>
    </submittedName>
</protein>
<dbReference type="EMBL" id="CM045870">
    <property type="protein sequence ID" value="KAI7953822.1"/>
    <property type="molecule type" value="Genomic_DNA"/>
</dbReference>
<gene>
    <name evidence="1" type="ORF">MJO28_006369</name>
</gene>
<evidence type="ECO:0000313" key="1">
    <source>
        <dbReference type="EMBL" id="KAI7953822.1"/>
    </source>
</evidence>
<reference evidence="2" key="1">
    <citation type="journal article" date="2018" name="BMC Genomics">
        <title>Genomic insights into host adaptation between the wheat stripe rust pathogen (Puccinia striiformis f. sp. tritici) and the barley stripe rust pathogen (Puccinia striiformis f. sp. hordei).</title>
        <authorList>
            <person name="Xia C."/>
            <person name="Wang M."/>
            <person name="Yin C."/>
            <person name="Cornejo O.E."/>
            <person name="Hulbert S.H."/>
            <person name="Chen X."/>
        </authorList>
    </citation>
    <scope>NUCLEOTIDE SEQUENCE [LARGE SCALE GENOMIC DNA]</scope>
    <source>
        <strain evidence="2">93-210</strain>
    </source>
</reference>
<proteinExistence type="predicted"/>
<keyword evidence="2" id="KW-1185">Reference proteome</keyword>
<reference evidence="2" key="2">
    <citation type="journal article" date="2018" name="Mol. Plant Microbe Interact.">
        <title>Genome sequence resources for the wheat stripe rust pathogen (Puccinia striiformis f. sp. tritici) and the barley stripe rust pathogen (Puccinia striiformis f. sp. hordei).</title>
        <authorList>
            <person name="Xia C."/>
            <person name="Wang M."/>
            <person name="Yin C."/>
            <person name="Cornejo O.E."/>
            <person name="Hulbert S.H."/>
            <person name="Chen X."/>
        </authorList>
    </citation>
    <scope>NUCLEOTIDE SEQUENCE [LARGE SCALE GENOMIC DNA]</scope>
    <source>
        <strain evidence="2">93-210</strain>
    </source>
</reference>
<accession>A0ACC0EGQ9</accession>
<name>A0ACC0EGQ9_9BASI</name>
<evidence type="ECO:0000313" key="2">
    <source>
        <dbReference type="Proteomes" id="UP001060170"/>
    </source>
</evidence>
<reference evidence="1 2" key="3">
    <citation type="journal article" date="2022" name="Microbiol. Spectr.">
        <title>Folding features and dynamics of 3D genome architecture in plant fungal pathogens.</title>
        <authorList>
            <person name="Xia C."/>
        </authorList>
    </citation>
    <scope>NUCLEOTIDE SEQUENCE [LARGE SCALE GENOMIC DNA]</scope>
    <source>
        <strain evidence="1 2">93-210</strain>
    </source>
</reference>